<protein>
    <submittedName>
        <fullName evidence="2">Glycine oxidase</fullName>
        <ecNumber evidence="2">1.4.3.19</ecNumber>
    </submittedName>
</protein>
<gene>
    <name evidence="2" type="primary">thiO</name>
    <name evidence="2" type="ORF">LEUCIP111803_00642</name>
</gene>
<dbReference type="PANTHER" id="PTHR13847">
    <property type="entry name" value="SARCOSINE DEHYDROGENASE-RELATED"/>
    <property type="match status" value="1"/>
</dbReference>
<dbReference type="InterPro" id="IPR006076">
    <property type="entry name" value="FAD-dep_OxRdtase"/>
</dbReference>
<dbReference type="GO" id="GO:0043799">
    <property type="term" value="F:glycine oxidase activity"/>
    <property type="evidence" value="ECO:0007669"/>
    <property type="project" value="UniProtKB-EC"/>
</dbReference>
<dbReference type="EC" id="1.4.3.19" evidence="2"/>
<keyword evidence="2" id="KW-0560">Oxidoreductase</keyword>
<proteinExistence type="predicted"/>
<dbReference type="AlphaFoldDB" id="A0A916JUF8"/>
<evidence type="ECO:0000313" key="2">
    <source>
        <dbReference type="EMBL" id="CAG7603492.1"/>
    </source>
</evidence>
<evidence type="ECO:0000313" key="3">
    <source>
        <dbReference type="Proteomes" id="UP000693892"/>
    </source>
</evidence>
<feature type="domain" description="FAD dependent oxidoreductase" evidence="1">
    <location>
        <begin position="8"/>
        <end position="375"/>
    </location>
</feature>
<reference evidence="2" key="1">
    <citation type="submission" date="2021-06" db="EMBL/GenBank/DDBJ databases">
        <authorList>
            <person name="Criscuolo A."/>
        </authorList>
    </citation>
    <scope>NUCLEOTIDE SEQUENCE</scope>
    <source>
        <strain evidence="2">CIP111803</strain>
    </source>
</reference>
<evidence type="ECO:0000259" key="1">
    <source>
        <dbReference type="Pfam" id="PF01266"/>
    </source>
</evidence>
<accession>A0A916JUF8</accession>
<keyword evidence="3" id="KW-1185">Reference proteome</keyword>
<dbReference type="Pfam" id="PF01266">
    <property type="entry name" value="DAO"/>
    <property type="match status" value="1"/>
</dbReference>
<name>A0A916JUF8_9MICO</name>
<dbReference type="Proteomes" id="UP000693892">
    <property type="component" value="Unassembled WGS sequence"/>
</dbReference>
<dbReference type="GO" id="GO:0005737">
    <property type="term" value="C:cytoplasm"/>
    <property type="evidence" value="ECO:0007669"/>
    <property type="project" value="TreeGrafter"/>
</dbReference>
<organism evidence="2 3">
    <name type="scientific">Leucobacter soli</name>
    <dbReference type="NCBI Taxonomy" id="2812850"/>
    <lineage>
        <taxon>Bacteria</taxon>
        <taxon>Bacillati</taxon>
        <taxon>Actinomycetota</taxon>
        <taxon>Actinomycetes</taxon>
        <taxon>Micrococcales</taxon>
        <taxon>Microbacteriaceae</taxon>
        <taxon>Leucobacter</taxon>
    </lineage>
</organism>
<dbReference type="EMBL" id="CAJVAP010000006">
    <property type="protein sequence ID" value="CAG7603492.1"/>
    <property type="molecule type" value="Genomic_DNA"/>
</dbReference>
<sequence length="398" mass="43080">MILDRGEVIVVGGGIVGTTTAWFLAERGVDVVLVEQEDLAYGASGRNMGFLVISNRCSGIELDFALHGRSLYEGFSEQLGNTFEYRSSGGLAFFNDEADAALFREFAEERRSVGLTTDYLEPSEVREVAPILTGDVVGGVFCAEDGMIRTPKFVAALGAECARRGVRIHTQTTATRLKRGADGKVIGVETTRGQVLGDRVVWAAGVWSKLLADEGIEINMEIERLGALLTTPIAETVDPVLYGPSIATMYRHFRTLSSFESTYADRQELLSGKFTQNINQIDGGNLMLGCPMDYPNSFEDHPPVDGLMRALNEFRRSCPDLKVGIERVWAGLVPSVKDGLPIIGDIKEAPGLLIATGHEHGNVAGPATGELIAQLVTGEESSFDVERFSPYREGLIAA</sequence>
<dbReference type="RefSeq" id="WP_218114276.1">
    <property type="nucleotide sequence ID" value="NZ_CAJVAP010000006.1"/>
</dbReference>
<comment type="caution">
    <text evidence="2">The sequence shown here is derived from an EMBL/GenBank/DDBJ whole genome shotgun (WGS) entry which is preliminary data.</text>
</comment>